<keyword evidence="5" id="KW-1185">Reference proteome</keyword>
<dbReference type="Gene3D" id="3.10.620.30">
    <property type="match status" value="1"/>
</dbReference>
<proteinExistence type="predicted"/>
<dbReference type="RefSeq" id="WP_044251705.1">
    <property type="nucleotide sequence ID" value="NZ_ASRX01000117.1"/>
</dbReference>
<dbReference type="Proteomes" id="UP000019678">
    <property type="component" value="Unassembled WGS sequence"/>
</dbReference>
<dbReference type="Pfam" id="PF13230">
    <property type="entry name" value="GATase_4"/>
    <property type="match status" value="1"/>
</dbReference>
<comment type="caution">
    <text evidence="4">The sequence shown here is derived from an EMBL/GenBank/DDBJ whole genome shotgun (WGS) entry which is preliminary data.</text>
</comment>
<dbReference type="SMART" id="SM00460">
    <property type="entry name" value="TGc"/>
    <property type="match status" value="1"/>
</dbReference>
<feature type="compositionally biased region" description="Polar residues" evidence="2">
    <location>
        <begin position="281"/>
        <end position="290"/>
    </location>
</feature>
<feature type="domain" description="Glutamine amidotransferase type-2" evidence="3">
    <location>
        <begin position="1"/>
        <end position="257"/>
    </location>
</feature>
<protein>
    <recommendedName>
        <fullName evidence="3">Glutamine amidotransferase type-2 domain-containing protein</fullName>
    </recommendedName>
</protein>
<sequence length="582" mass="64875">MPNLLAMSFEGELAPSLDLVCLRPGRTLPDGWGIGYYPGGEPSASVLKEPAPPTGSIRGELVKAWEHLESSLFLLHIRTATWGSVSDANTQPFSRSWGGRDWLFAHSGSMKDRLSPEPEARFEPVGSTDTENVFCRLLNWLFEQRKRSLGDVDPVVLRDWFAAMNDHGGLTSVLTDGRDLVVYADRRGDGDAYLWKVTPPHDRPSFSDQDLVIDLSSRGMPARKGVLVSSEKLTPAEGVAGEWVGVAPGTLLVIRQGAITAEVGAASPDGGSVRPVGGSRATMQRPMTAQVQRYEVKHRTVYRYKEPVVRSAHLFRLTPVHDRLQELIEHHLHISVDGRQRDYEDVFGNRARRLLVDTPFSEMVLEARSLVELRDTDPLSFRPLRARSMIPLVWMPWQRQILQPYLLPPELPESELAELVDYGMSFVERNDYDLLDTLLDLNSTIFNEYKYAAGTTTLSTTAFDVYANRRGVCQDFTNLFICLARLLGVPARYVCGYIYTGPKHDNQRQGEASHAWLQVYLPEVGWKGFDPTNGILTQTQHVRVAVGRNYVDATPTSGTIYVGGGGETLEVDVRVEPVERGG</sequence>
<dbReference type="InterPro" id="IPR013589">
    <property type="entry name" value="Bac_transglu_N"/>
</dbReference>
<dbReference type="OrthoDB" id="9804872at2"/>
<name>A0A017SVH5_9BACT</name>
<dbReference type="InterPro" id="IPR002931">
    <property type="entry name" value="Transglutaminase-like"/>
</dbReference>
<dbReference type="eggNOG" id="COG1305">
    <property type="taxonomic scope" value="Bacteria"/>
</dbReference>
<keyword evidence="1" id="KW-0315">Glutamine amidotransferase</keyword>
<dbReference type="STRING" id="1192034.CAP_0963"/>
<gene>
    <name evidence="4" type="ORF">CAP_0963</name>
</gene>
<dbReference type="SUPFAM" id="SSF54001">
    <property type="entry name" value="Cysteine proteinases"/>
    <property type="match status" value="1"/>
</dbReference>
<dbReference type="InterPro" id="IPR017932">
    <property type="entry name" value="GATase_2_dom"/>
</dbReference>
<dbReference type="SUPFAM" id="SSF56235">
    <property type="entry name" value="N-terminal nucleophile aminohydrolases (Ntn hydrolases)"/>
    <property type="match status" value="1"/>
</dbReference>
<organism evidence="4 5">
    <name type="scientific">Chondromyces apiculatus DSM 436</name>
    <dbReference type="NCBI Taxonomy" id="1192034"/>
    <lineage>
        <taxon>Bacteria</taxon>
        <taxon>Pseudomonadati</taxon>
        <taxon>Myxococcota</taxon>
        <taxon>Polyangia</taxon>
        <taxon>Polyangiales</taxon>
        <taxon>Polyangiaceae</taxon>
        <taxon>Chondromyces</taxon>
    </lineage>
</organism>
<dbReference type="CDD" id="cd01908">
    <property type="entry name" value="YafJ"/>
    <property type="match status" value="1"/>
</dbReference>
<dbReference type="EMBL" id="ASRX01000117">
    <property type="protein sequence ID" value="EYF00311.1"/>
    <property type="molecule type" value="Genomic_DNA"/>
</dbReference>
<evidence type="ECO:0000256" key="2">
    <source>
        <dbReference type="SAM" id="MobiDB-lite"/>
    </source>
</evidence>
<evidence type="ECO:0000256" key="1">
    <source>
        <dbReference type="ARBA" id="ARBA00022962"/>
    </source>
</evidence>
<accession>A0A017SVH5</accession>
<feature type="region of interest" description="Disordered" evidence="2">
    <location>
        <begin position="266"/>
        <end position="290"/>
    </location>
</feature>
<dbReference type="InterPro" id="IPR026869">
    <property type="entry name" value="EgtC-like"/>
</dbReference>
<evidence type="ECO:0000259" key="3">
    <source>
        <dbReference type="PROSITE" id="PS51278"/>
    </source>
</evidence>
<dbReference type="PANTHER" id="PTHR33490:SF6">
    <property type="entry name" value="SLL1049 PROTEIN"/>
    <property type="match status" value="1"/>
</dbReference>
<reference evidence="4 5" key="1">
    <citation type="submission" date="2013-05" db="EMBL/GenBank/DDBJ databases">
        <title>Genome assembly of Chondromyces apiculatus DSM 436.</title>
        <authorList>
            <person name="Sharma G."/>
            <person name="Khatri I."/>
            <person name="Kaur C."/>
            <person name="Mayilraj S."/>
            <person name="Subramanian S."/>
        </authorList>
    </citation>
    <scope>NUCLEOTIDE SEQUENCE [LARGE SCALE GENOMIC DNA]</scope>
    <source>
        <strain evidence="4 5">DSM 436</strain>
    </source>
</reference>
<dbReference type="Pfam" id="PF01841">
    <property type="entry name" value="Transglut_core"/>
    <property type="match status" value="1"/>
</dbReference>
<dbReference type="AlphaFoldDB" id="A0A017SVH5"/>
<dbReference type="PANTHER" id="PTHR33490">
    <property type="entry name" value="BLR5614 PROTEIN-RELATED"/>
    <property type="match status" value="1"/>
</dbReference>
<dbReference type="Gene3D" id="3.60.20.10">
    <property type="entry name" value="Glutamine Phosphoribosylpyrophosphate, subunit 1, domain 1"/>
    <property type="match status" value="1"/>
</dbReference>
<evidence type="ECO:0000313" key="5">
    <source>
        <dbReference type="Proteomes" id="UP000019678"/>
    </source>
</evidence>
<dbReference type="InterPro" id="IPR038765">
    <property type="entry name" value="Papain-like_cys_pep_sf"/>
</dbReference>
<evidence type="ECO:0000313" key="4">
    <source>
        <dbReference type="EMBL" id="EYF00311.1"/>
    </source>
</evidence>
<dbReference type="PROSITE" id="PS51278">
    <property type="entry name" value="GATASE_TYPE_2"/>
    <property type="match status" value="1"/>
</dbReference>
<dbReference type="eggNOG" id="COG0121">
    <property type="taxonomic scope" value="Bacteria"/>
</dbReference>
<dbReference type="InterPro" id="IPR029055">
    <property type="entry name" value="Ntn_hydrolases_N"/>
</dbReference>
<dbReference type="Pfam" id="PF08379">
    <property type="entry name" value="Bact_transglu_N"/>
    <property type="match status" value="1"/>
</dbReference>